<accession>S4P5I7</accession>
<sequence length="71" mass="8466">MTLGPSYDTRDFILRVQSSGTKLDNNTNTVTPEENRLIPLRFQSRKFLTTHFFRHTDLRNMEKSELINKFF</sequence>
<reference evidence="1" key="2">
    <citation type="submission" date="2013-05" db="EMBL/GenBank/DDBJ databases">
        <authorList>
            <person name="Carter J.-M."/>
            <person name="Baker S.C."/>
            <person name="Pink R."/>
            <person name="Carter D.R.F."/>
            <person name="Collins A."/>
            <person name="Tomlin J."/>
            <person name="Gibbs M."/>
            <person name="Breuker C.J."/>
        </authorList>
    </citation>
    <scope>NUCLEOTIDE SEQUENCE</scope>
    <source>
        <tissue evidence="1">Ovary</tissue>
    </source>
</reference>
<dbReference type="EMBL" id="GAIX01008592">
    <property type="protein sequence ID" value="JAA83968.1"/>
    <property type="molecule type" value="Transcribed_RNA"/>
</dbReference>
<organism evidence="1">
    <name type="scientific">Pararge aegeria</name>
    <name type="common">speckled wood butterfly</name>
    <dbReference type="NCBI Taxonomy" id="116150"/>
    <lineage>
        <taxon>Eukaryota</taxon>
        <taxon>Metazoa</taxon>
        <taxon>Ecdysozoa</taxon>
        <taxon>Arthropoda</taxon>
        <taxon>Hexapoda</taxon>
        <taxon>Insecta</taxon>
        <taxon>Pterygota</taxon>
        <taxon>Neoptera</taxon>
        <taxon>Endopterygota</taxon>
        <taxon>Lepidoptera</taxon>
        <taxon>Glossata</taxon>
        <taxon>Ditrysia</taxon>
        <taxon>Papilionoidea</taxon>
        <taxon>Nymphalidae</taxon>
        <taxon>Satyrinae</taxon>
        <taxon>Satyrini</taxon>
        <taxon>Parargina</taxon>
        <taxon>Pararge</taxon>
    </lineage>
</organism>
<reference evidence="1" key="1">
    <citation type="journal article" date="2013" name="BMC Genomics">
        <title>Unscrambling butterfly oogenesis.</title>
        <authorList>
            <person name="Carter J.M."/>
            <person name="Baker S.C."/>
            <person name="Pink R."/>
            <person name="Carter D.R."/>
            <person name="Collins A."/>
            <person name="Tomlin J."/>
            <person name="Gibbs M."/>
            <person name="Breuker C.J."/>
        </authorList>
    </citation>
    <scope>NUCLEOTIDE SEQUENCE</scope>
    <source>
        <tissue evidence="1">Ovary</tissue>
    </source>
</reference>
<protein>
    <submittedName>
        <fullName evidence="1">Uncharacterized protein</fullName>
    </submittedName>
</protein>
<proteinExistence type="predicted"/>
<name>S4P5I7_9NEOP</name>
<evidence type="ECO:0000313" key="1">
    <source>
        <dbReference type="EMBL" id="JAA83968.1"/>
    </source>
</evidence>
<dbReference type="AlphaFoldDB" id="S4P5I7"/>